<dbReference type="PROSITE" id="PS50109">
    <property type="entry name" value="HIS_KIN"/>
    <property type="match status" value="1"/>
</dbReference>
<keyword evidence="3" id="KW-0418">Kinase</keyword>
<dbReference type="InterPro" id="IPR003594">
    <property type="entry name" value="HATPase_dom"/>
</dbReference>
<dbReference type="EC" id="2.7.13.3" evidence="3"/>
<accession>A0A1J5RYD9</accession>
<dbReference type="SUPFAM" id="SSF55874">
    <property type="entry name" value="ATPase domain of HSP90 chaperone/DNA topoisomerase II/histidine kinase"/>
    <property type="match status" value="1"/>
</dbReference>
<proteinExistence type="predicted"/>
<dbReference type="InterPro" id="IPR004358">
    <property type="entry name" value="Sig_transdc_His_kin-like_C"/>
</dbReference>
<dbReference type="GO" id="GO:0000155">
    <property type="term" value="F:phosphorelay sensor kinase activity"/>
    <property type="evidence" value="ECO:0007669"/>
    <property type="project" value="InterPro"/>
</dbReference>
<dbReference type="InterPro" id="IPR036890">
    <property type="entry name" value="HATPase_C_sf"/>
</dbReference>
<dbReference type="PANTHER" id="PTHR43065:SF50">
    <property type="entry name" value="HISTIDINE KINASE"/>
    <property type="match status" value="1"/>
</dbReference>
<dbReference type="SUPFAM" id="SSF47384">
    <property type="entry name" value="Homodimeric domain of signal transducing histidine kinase"/>
    <property type="match status" value="1"/>
</dbReference>
<dbReference type="Gene3D" id="1.10.287.130">
    <property type="match status" value="1"/>
</dbReference>
<gene>
    <name evidence="3" type="primary">kinE_4</name>
    <name evidence="3" type="ORF">GALL_170760</name>
</gene>
<evidence type="ECO:0000256" key="1">
    <source>
        <dbReference type="ARBA" id="ARBA00022553"/>
    </source>
</evidence>
<dbReference type="Pfam" id="PF02518">
    <property type="entry name" value="HATPase_c"/>
    <property type="match status" value="1"/>
</dbReference>
<dbReference type="CDD" id="cd16943">
    <property type="entry name" value="HATPase_AtoS-like"/>
    <property type="match status" value="1"/>
</dbReference>
<sequence length="372" mass="41434">MFSLLERQIRRHLGDPATLPERWRDFLAAVDQAYEQADRDRRMIEHSLELMSQELTERNRDLLRELGEKQKTEAALQSEKLEQAILIGKLEAAHNQLLQAEKMASIGQLAAGVAHEINNPIGYVQSNIGSLEGYLADLFRILDAYAGAEAALPVEAPAGAELRRIKAELDLAFLRQDIPQLMDESKEGISRVRKIVQDLKDFSHVDSSQEWKWADLHKGLDSTLNVVNNEIKYKADVVKEYGELPQVECLPSELNQVFLNLLVNAAHAIPEGERGKISLKSGCDGERVWVEVADTGSGIAPENLKRIFDPFFTTKPVGRGTGLGLSLSYGIVNKHGGRIEVMSELGRGTTFRVILPLRQDHEPRTNASEGSL</sequence>
<dbReference type="InterPro" id="IPR005467">
    <property type="entry name" value="His_kinase_dom"/>
</dbReference>
<organism evidence="3">
    <name type="scientific">mine drainage metagenome</name>
    <dbReference type="NCBI Taxonomy" id="410659"/>
    <lineage>
        <taxon>unclassified sequences</taxon>
        <taxon>metagenomes</taxon>
        <taxon>ecological metagenomes</taxon>
    </lineage>
</organism>
<dbReference type="AlphaFoldDB" id="A0A1J5RYD9"/>
<evidence type="ECO:0000313" key="3">
    <source>
        <dbReference type="EMBL" id="OIR00935.1"/>
    </source>
</evidence>
<feature type="domain" description="Histidine kinase" evidence="2">
    <location>
        <begin position="112"/>
        <end position="359"/>
    </location>
</feature>
<protein>
    <submittedName>
        <fullName evidence="3">Sporulation kinase E</fullName>
        <ecNumber evidence="3">2.7.13.3</ecNumber>
    </submittedName>
</protein>
<dbReference type="InterPro" id="IPR003661">
    <property type="entry name" value="HisK_dim/P_dom"/>
</dbReference>
<name>A0A1J5RYD9_9ZZZZ</name>
<dbReference type="CDD" id="cd00082">
    <property type="entry name" value="HisKA"/>
    <property type="match status" value="1"/>
</dbReference>
<dbReference type="InterPro" id="IPR036097">
    <property type="entry name" value="HisK_dim/P_sf"/>
</dbReference>
<dbReference type="Gene3D" id="3.30.565.10">
    <property type="entry name" value="Histidine kinase-like ATPase, C-terminal domain"/>
    <property type="match status" value="1"/>
</dbReference>
<comment type="caution">
    <text evidence="3">The sequence shown here is derived from an EMBL/GenBank/DDBJ whole genome shotgun (WGS) entry which is preliminary data.</text>
</comment>
<dbReference type="PANTHER" id="PTHR43065">
    <property type="entry name" value="SENSOR HISTIDINE KINASE"/>
    <property type="match status" value="1"/>
</dbReference>
<reference evidence="3" key="1">
    <citation type="submission" date="2016-10" db="EMBL/GenBank/DDBJ databases">
        <title>Sequence of Gallionella enrichment culture.</title>
        <authorList>
            <person name="Poehlein A."/>
            <person name="Muehling M."/>
            <person name="Daniel R."/>
        </authorList>
    </citation>
    <scope>NUCLEOTIDE SEQUENCE</scope>
</reference>
<keyword evidence="1" id="KW-0597">Phosphoprotein</keyword>
<dbReference type="PRINTS" id="PR00344">
    <property type="entry name" value="BCTRLSENSOR"/>
</dbReference>
<dbReference type="SMART" id="SM00387">
    <property type="entry name" value="HATPase_c"/>
    <property type="match status" value="1"/>
</dbReference>
<evidence type="ECO:0000259" key="2">
    <source>
        <dbReference type="PROSITE" id="PS50109"/>
    </source>
</evidence>
<dbReference type="EMBL" id="MLJW01000090">
    <property type="protein sequence ID" value="OIR00935.1"/>
    <property type="molecule type" value="Genomic_DNA"/>
</dbReference>
<keyword evidence="3" id="KW-0808">Transferase</keyword>